<dbReference type="PANTHER" id="PTHR30508:SF1">
    <property type="entry name" value="UPF0051 PROTEIN ABCI8, CHLOROPLASTIC-RELATED"/>
    <property type="match status" value="1"/>
</dbReference>
<dbReference type="Pfam" id="PF01458">
    <property type="entry name" value="SUFBD_core"/>
    <property type="match status" value="1"/>
</dbReference>
<dbReference type="InterPro" id="IPR010231">
    <property type="entry name" value="SUF_FeS_clus_asmbl_SufB"/>
</dbReference>
<dbReference type="InterPro" id="IPR037284">
    <property type="entry name" value="SUF_FeS_clus_asmbl_SufBD_sf"/>
</dbReference>
<name>A0A437MEC0_9PROT</name>
<evidence type="ECO:0000259" key="3">
    <source>
        <dbReference type="Pfam" id="PF19295"/>
    </source>
</evidence>
<dbReference type="NCBIfam" id="TIGR01980">
    <property type="entry name" value="sufB"/>
    <property type="match status" value="1"/>
</dbReference>
<evidence type="ECO:0000313" key="4">
    <source>
        <dbReference type="EMBL" id="RVT95994.1"/>
    </source>
</evidence>
<gene>
    <name evidence="4" type="primary">sufB</name>
    <name evidence="4" type="ORF">EOD42_12750</name>
</gene>
<dbReference type="EMBL" id="SACL01000004">
    <property type="protein sequence ID" value="RVT95994.1"/>
    <property type="molecule type" value="Genomic_DNA"/>
</dbReference>
<dbReference type="Pfam" id="PF19295">
    <property type="entry name" value="SufBD_N"/>
    <property type="match status" value="1"/>
</dbReference>
<dbReference type="PANTHER" id="PTHR30508">
    <property type="entry name" value="FES CLUSTER ASSEMBLY PROTEIN SUF"/>
    <property type="match status" value="1"/>
</dbReference>
<proteinExistence type="inferred from homology"/>
<accession>A0A437MEC0</accession>
<reference evidence="4 5" key="1">
    <citation type="submission" date="2019-01" db="EMBL/GenBank/DDBJ databases">
        <authorList>
            <person name="Chen W.-M."/>
        </authorList>
    </citation>
    <scope>NUCLEOTIDE SEQUENCE [LARGE SCALE GENOMIC DNA]</scope>
    <source>
        <strain evidence="4 5">CCP-6</strain>
    </source>
</reference>
<sequence>MPAVTETIETVQSVAEGGYKWGFETDIEMEFAPKGLNEDIVRFISKKKNEPGWLLEWRLKAFAIWQKMEEPDWAAVNYPRIDYQDAYYYAAPVQKAKPKSLDEVDPELLKTYAKLGIPLKEQAILAGVEGAGESPSDAAEGGRMPIAIDAVFDSVSVATTFKDRLEKEGIIFCAISEAVQNHPELVRQYLGSVVPQADNFFAALNCAVFTDGSFVYIPKGVKCPMELSTYFRINAKSTGQFERTLIIADEGSTVSYLEGCTAPMRDENQLHAAVVELVALDDASIKYSTVQNWYPGDAEGKGGIYNFVTKRAACRGKRSKVSWTQVETGSAITWKYPSCILQGDDSVGEFYSVAITNNRQQADTGTKMFHIGKNTRSTIISKGISAGFGQNTYRGLVRIGAKATGARNFTQCDSLLIGDQCGAHTVPYIENRCISAKVEHEATTSRIAEDQLFYCRQRGLSEEEAVGLIVNGFCREVLKELPMEFAVEAQKLLQISLEGSVG</sequence>
<keyword evidence="5" id="KW-1185">Reference proteome</keyword>
<evidence type="ECO:0000256" key="1">
    <source>
        <dbReference type="ARBA" id="ARBA00043967"/>
    </source>
</evidence>
<evidence type="ECO:0000313" key="5">
    <source>
        <dbReference type="Proteomes" id="UP000282957"/>
    </source>
</evidence>
<dbReference type="InterPro" id="IPR045595">
    <property type="entry name" value="SufBD_N"/>
</dbReference>
<dbReference type="InterPro" id="IPR055346">
    <property type="entry name" value="Fe-S_cluster_assembly_SufBD"/>
</dbReference>
<dbReference type="InterPro" id="IPR000825">
    <property type="entry name" value="SUF_FeS_clus_asmbl_SufBD_core"/>
</dbReference>
<dbReference type="Proteomes" id="UP000282957">
    <property type="component" value="Unassembled WGS sequence"/>
</dbReference>
<dbReference type="OrthoDB" id="9803529at2"/>
<feature type="domain" description="SUF system FeS cluster assembly SufBD N-terminal" evidence="3">
    <location>
        <begin position="167"/>
        <end position="223"/>
    </location>
</feature>
<dbReference type="SUPFAM" id="SSF101960">
    <property type="entry name" value="Stabilizer of iron transporter SufD"/>
    <property type="match status" value="1"/>
</dbReference>
<comment type="caution">
    <text evidence="4">The sequence shown here is derived from an EMBL/GenBank/DDBJ whole genome shotgun (WGS) entry which is preliminary data.</text>
</comment>
<evidence type="ECO:0000259" key="2">
    <source>
        <dbReference type="Pfam" id="PF01458"/>
    </source>
</evidence>
<dbReference type="NCBIfam" id="NF008773">
    <property type="entry name" value="PRK11814.1"/>
    <property type="match status" value="1"/>
</dbReference>
<comment type="similarity">
    <text evidence="1">Belongs to the iron-sulfur cluster assembly SufBD family.</text>
</comment>
<dbReference type="AlphaFoldDB" id="A0A437MEC0"/>
<protein>
    <submittedName>
        <fullName evidence="4">Fe-S cluster assembly protein SufB</fullName>
    </submittedName>
</protein>
<dbReference type="GO" id="GO:0016226">
    <property type="term" value="P:iron-sulfur cluster assembly"/>
    <property type="evidence" value="ECO:0007669"/>
    <property type="project" value="InterPro"/>
</dbReference>
<organism evidence="4 5">
    <name type="scientific">Rhodovarius crocodyli</name>
    <dbReference type="NCBI Taxonomy" id="1979269"/>
    <lineage>
        <taxon>Bacteria</taxon>
        <taxon>Pseudomonadati</taxon>
        <taxon>Pseudomonadota</taxon>
        <taxon>Alphaproteobacteria</taxon>
        <taxon>Acetobacterales</taxon>
        <taxon>Roseomonadaceae</taxon>
        <taxon>Rhodovarius</taxon>
    </lineage>
</organism>
<feature type="domain" description="SUF system FeS cluster assembly SufBD core" evidence="2">
    <location>
        <begin position="231"/>
        <end position="473"/>
    </location>
</feature>
<dbReference type="RefSeq" id="WP_127787927.1">
    <property type="nucleotide sequence ID" value="NZ_SACL01000004.1"/>
</dbReference>